<evidence type="ECO:0000313" key="2">
    <source>
        <dbReference type="Proteomes" id="UP000267027"/>
    </source>
</evidence>
<dbReference type="WBParaSite" id="ACOC_0001058501-mRNA-1">
    <property type="protein sequence ID" value="ACOC_0001058501-mRNA-1"/>
    <property type="gene ID" value="ACOC_0001058501"/>
</dbReference>
<dbReference type="EMBL" id="UYYA01004504">
    <property type="protein sequence ID" value="VDM62171.1"/>
    <property type="molecule type" value="Genomic_DNA"/>
</dbReference>
<proteinExistence type="predicted"/>
<sequence>MRTFGWSNMRVKIDDRQLHHLCFADDIVLIPNLSQAERMPARFDKTCGKIGLRLNLTETTFMRSGLVSYAPSTLNGTNISDCSSYVYLGREIYMMKNLAPELSGRKRVAWRAFKSIDDVVKGTKTTRLRTHLFDSTVLSALTYAL</sequence>
<keyword evidence="2" id="KW-1185">Reference proteome</keyword>
<gene>
    <name evidence="1" type="ORF">ACOC_LOCUS10586</name>
</gene>
<organism evidence="3">
    <name type="scientific">Angiostrongylus costaricensis</name>
    <name type="common">Nematode worm</name>
    <dbReference type="NCBI Taxonomy" id="334426"/>
    <lineage>
        <taxon>Eukaryota</taxon>
        <taxon>Metazoa</taxon>
        <taxon>Ecdysozoa</taxon>
        <taxon>Nematoda</taxon>
        <taxon>Chromadorea</taxon>
        <taxon>Rhabditida</taxon>
        <taxon>Rhabditina</taxon>
        <taxon>Rhabditomorpha</taxon>
        <taxon>Strongyloidea</taxon>
        <taxon>Metastrongylidae</taxon>
        <taxon>Angiostrongylus</taxon>
    </lineage>
</organism>
<name>A0A0R3PWN0_ANGCS</name>
<reference evidence="3" key="1">
    <citation type="submission" date="2017-02" db="UniProtKB">
        <authorList>
            <consortium name="WormBaseParasite"/>
        </authorList>
    </citation>
    <scope>IDENTIFICATION</scope>
</reference>
<dbReference type="AlphaFoldDB" id="A0A0R3PWN0"/>
<accession>A0A0R3PWN0</accession>
<reference evidence="1 2" key="2">
    <citation type="submission" date="2018-11" db="EMBL/GenBank/DDBJ databases">
        <authorList>
            <consortium name="Pathogen Informatics"/>
        </authorList>
    </citation>
    <scope>NUCLEOTIDE SEQUENCE [LARGE SCALE GENOMIC DNA]</scope>
    <source>
        <strain evidence="1 2">Costa Rica</strain>
    </source>
</reference>
<evidence type="ECO:0000313" key="1">
    <source>
        <dbReference type="EMBL" id="VDM62171.1"/>
    </source>
</evidence>
<evidence type="ECO:0000313" key="3">
    <source>
        <dbReference type="WBParaSite" id="ACOC_0001058501-mRNA-1"/>
    </source>
</evidence>
<dbReference type="OrthoDB" id="5824068at2759"/>
<dbReference type="Proteomes" id="UP000267027">
    <property type="component" value="Unassembled WGS sequence"/>
</dbReference>
<protein>
    <submittedName>
        <fullName evidence="3">Reverse transcriptase domain-containing protein</fullName>
    </submittedName>
</protein>